<dbReference type="OrthoDB" id="9782972at2"/>
<comment type="caution">
    <text evidence="3">The sequence shown here is derived from an EMBL/GenBank/DDBJ whole genome shotgun (WGS) entry which is preliminary data.</text>
</comment>
<name>A0A371RG51_9PROT</name>
<accession>A0A371RG51</accession>
<dbReference type="PANTHER" id="PTHR43135:SF3">
    <property type="entry name" value="ALPHA-D-RIBOSE 1-METHYLPHOSPHONATE 5-TRIPHOSPHATE DIPHOSPHATASE"/>
    <property type="match status" value="1"/>
</dbReference>
<dbReference type="Pfam" id="PF01979">
    <property type="entry name" value="Amidohydro_1"/>
    <property type="match status" value="1"/>
</dbReference>
<keyword evidence="1" id="KW-0732">Signal</keyword>
<reference evidence="3 4" key="1">
    <citation type="submission" date="2018-08" db="EMBL/GenBank/DDBJ databases">
        <title>Parvularcula sp. SM1705, isolated from surface water of the South Sea China.</title>
        <authorList>
            <person name="Sun L."/>
        </authorList>
    </citation>
    <scope>NUCLEOTIDE SEQUENCE [LARGE SCALE GENOMIC DNA]</scope>
    <source>
        <strain evidence="3 4">SM1705</strain>
    </source>
</reference>
<dbReference type="RefSeq" id="WP_116391061.1">
    <property type="nucleotide sequence ID" value="NZ_QUQO01000001.1"/>
</dbReference>
<dbReference type="SUPFAM" id="SSF51338">
    <property type="entry name" value="Composite domain of metallo-dependent hydrolases"/>
    <property type="match status" value="1"/>
</dbReference>
<dbReference type="InterPro" id="IPR006680">
    <property type="entry name" value="Amidohydro-rel"/>
</dbReference>
<dbReference type="InterPro" id="IPR011059">
    <property type="entry name" value="Metal-dep_hydrolase_composite"/>
</dbReference>
<feature type="chain" id="PRO_5016656065" evidence="1">
    <location>
        <begin position="21"/>
        <end position="437"/>
    </location>
</feature>
<dbReference type="InParanoid" id="A0A371RG51"/>
<dbReference type="SUPFAM" id="SSF51556">
    <property type="entry name" value="Metallo-dependent hydrolases"/>
    <property type="match status" value="1"/>
</dbReference>
<dbReference type="Gene3D" id="3.20.20.140">
    <property type="entry name" value="Metal-dependent hydrolases"/>
    <property type="match status" value="1"/>
</dbReference>
<dbReference type="GO" id="GO:0016810">
    <property type="term" value="F:hydrolase activity, acting on carbon-nitrogen (but not peptide) bonds"/>
    <property type="evidence" value="ECO:0007669"/>
    <property type="project" value="InterPro"/>
</dbReference>
<dbReference type="AlphaFoldDB" id="A0A371RG51"/>
<organism evidence="3 4">
    <name type="scientific">Parvularcula marina</name>
    <dbReference type="NCBI Taxonomy" id="2292771"/>
    <lineage>
        <taxon>Bacteria</taxon>
        <taxon>Pseudomonadati</taxon>
        <taxon>Pseudomonadota</taxon>
        <taxon>Alphaproteobacteria</taxon>
        <taxon>Parvularculales</taxon>
        <taxon>Parvularculaceae</taxon>
        <taxon>Parvularcula</taxon>
    </lineage>
</organism>
<dbReference type="InterPro" id="IPR057744">
    <property type="entry name" value="OTAase-like"/>
</dbReference>
<gene>
    <name evidence="3" type="ORF">DX908_03470</name>
</gene>
<sequence length="437" mass="45785">MKKIWGLSVAALALIGAASAEDIEIIHAGTLLAVPGEAPLTEQTIVVKGRQIVSVLPGYQGEDAVEAGAEDKVTLHDLSGYTVMPGFIDGHVHLTFEFNSQLRLEAVQLSDADAAIRGAKHAKSTLMAGFTTVRDVGAGSGDAIFALRDGIEKGWIDGPRIFASGATVSVTGGHGDGTQGYRDDIAHLMTSSAVCDGADECRHAVREQIRRGADHIKLTATGGVLSNTATGTEQQFTEEELDAIMSSAHAMGRKVTAHAHGKQGIESAIKAGVDSIEHGTYLDDRTIRLMKSNDVFLVPTALAGKTVSGWAAAPDSFLTPPQKAKALQVGPQMKDMVRRAHEGGVKIAFGTDSGVSAHGINAEEFALYVEAGMTPMDAIRSATVVGAANLGKSDMIGTIETGKRADIVAVSGDPLADIRELEDIDFVMKDGVVHKSQ</sequence>
<dbReference type="EMBL" id="QUQO01000001">
    <property type="protein sequence ID" value="RFB04428.1"/>
    <property type="molecule type" value="Genomic_DNA"/>
</dbReference>
<keyword evidence="4" id="KW-1185">Reference proteome</keyword>
<dbReference type="Proteomes" id="UP000264589">
    <property type="component" value="Unassembled WGS sequence"/>
</dbReference>
<dbReference type="PANTHER" id="PTHR43135">
    <property type="entry name" value="ALPHA-D-RIBOSE 1-METHYLPHOSPHONATE 5-TRIPHOSPHATE DIPHOSPHATASE"/>
    <property type="match status" value="1"/>
</dbReference>
<evidence type="ECO:0000313" key="4">
    <source>
        <dbReference type="Proteomes" id="UP000264589"/>
    </source>
</evidence>
<feature type="signal peptide" evidence="1">
    <location>
        <begin position="1"/>
        <end position="20"/>
    </location>
</feature>
<dbReference type="CDD" id="cd01299">
    <property type="entry name" value="Met_dep_hydrolase_A"/>
    <property type="match status" value="1"/>
</dbReference>
<dbReference type="InterPro" id="IPR032466">
    <property type="entry name" value="Metal_Hydrolase"/>
</dbReference>
<proteinExistence type="predicted"/>
<evidence type="ECO:0000256" key="1">
    <source>
        <dbReference type="SAM" id="SignalP"/>
    </source>
</evidence>
<evidence type="ECO:0000313" key="3">
    <source>
        <dbReference type="EMBL" id="RFB04428.1"/>
    </source>
</evidence>
<feature type="domain" description="Amidohydrolase-related" evidence="2">
    <location>
        <begin position="82"/>
        <end position="432"/>
    </location>
</feature>
<protein>
    <submittedName>
        <fullName evidence="3">Amidohydrolase family protein</fullName>
    </submittedName>
</protein>
<dbReference type="InterPro" id="IPR051781">
    <property type="entry name" value="Metallo-dep_Hydrolase"/>
</dbReference>
<evidence type="ECO:0000259" key="2">
    <source>
        <dbReference type="Pfam" id="PF01979"/>
    </source>
</evidence>
<dbReference type="Gene3D" id="2.30.40.10">
    <property type="entry name" value="Urease, subunit C, domain 1"/>
    <property type="match status" value="1"/>
</dbReference>
<keyword evidence="3" id="KW-0378">Hydrolase</keyword>